<feature type="compositionally biased region" description="Basic residues" evidence="1">
    <location>
        <begin position="363"/>
        <end position="375"/>
    </location>
</feature>
<feature type="compositionally biased region" description="Basic and acidic residues" evidence="1">
    <location>
        <begin position="227"/>
        <end position="236"/>
    </location>
</feature>
<feature type="compositionally biased region" description="Low complexity" evidence="1">
    <location>
        <begin position="793"/>
        <end position="806"/>
    </location>
</feature>
<feature type="compositionally biased region" description="Basic and acidic residues" evidence="1">
    <location>
        <begin position="30"/>
        <end position="39"/>
    </location>
</feature>
<evidence type="ECO:0000313" key="3">
    <source>
        <dbReference type="Proteomes" id="UP000245942"/>
    </source>
</evidence>
<feature type="region of interest" description="Disordered" evidence="1">
    <location>
        <begin position="865"/>
        <end position="904"/>
    </location>
</feature>
<feature type="compositionally biased region" description="Polar residues" evidence="1">
    <location>
        <begin position="779"/>
        <end position="792"/>
    </location>
</feature>
<dbReference type="EMBL" id="KZ819331">
    <property type="protein sequence ID" value="PWN19352.1"/>
    <property type="molecule type" value="Genomic_DNA"/>
</dbReference>
<feature type="compositionally biased region" description="Low complexity" evidence="1">
    <location>
        <begin position="208"/>
        <end position="220"/>
    </location>
</feature>
<feature type="region of interest" description="Disordered" evidence="1">
    <location>
        <begin position="652"/>
        <end position="821"/>
    </location>
</feature>
<feature type="compositionally biased region" description="Basic and acidic residues" evidence="1">
    <location>
        <begin position="661"/>
        <end position="687"/>
    </location>
</feature>
<dbReference type="RefSeq" id="XP_025346512.1">
    <property type="nucleotide sequence ID" value="XM_025495046.1"/>
</dbReference>
<feature type="compositionally biased region" description="Low complexity" evidence="1">
    <location>
        <begin position="499"/>
        <end position="512"/>
    </location>
</feature>
<evidence type="ECO:0000313" key="2">
    <source>
        <dbReference type="EMBL" id="PWN19352.1"/>
    </source>
</evidence>
<feature type="compositionally biased region" description="Low complexity" evidence="1">
    <location>
        <begin position="750"/>
        <end position="762"/>
    </location>
</feature>
<protein>
    <submittedName>
        <fullName evidence="2">Uncharacterized protein</fullName>
    </submittedName>
</protein>
<feature type="region of interest" description="Disordered" evidence="1">
    <location>
        <begin position="425"/>
        <end position="462"/>
    </location>
</feature>
<feature type="region of interest" description="Disordered" evidence="1">
    <location>
        <begin position="479"/>
        <end position="523"/>
    </location>
</feature>
<feature type="compositionally biased region" description="Basic and acidic residues" evidence="1">
    <location>
        <begin position="431"/>
        <end position="447"/>
    </location>
</feature>
<feature type="region of interest" description="Disordered" evidence="1">
    <location>
        <begin position="202"/>
        <end position="236"/>
    </location>
</feature>
<feature type="compositionally biased region" description="Polar residues" evidence="1">
    <location>
        <begin position="51"/>
        <end position="63"/>
    </location>
</feature>
<gene>
    <name evidence="2" type="ORF">BCV69DRAFT_313621</name>
</gene>
<evidence type="ECO:0000256" key="1">
    <source>
        <dbReference type="SAM" id="MobiDB-lite"/>
    </source>
</evidence>
<feature type="region of interest" description="Disordered" evidence="1">
    <location>
        <begin position="343"/>
        <end position="375"/>
    </location>
</feature>
<dbReference type="OrthoDB" id="3365188at2759"/>
<sequence>MGEEGPDSLPSALAQTLRLDSYGDAIQRAYETEKEHESQIGRPLKPLPSTHHATFGNNSARTVSSHSSDSGGGAASLADEGEGGREAEWETKTTAPTSPAPSSPPSVSMPRCQPLHQGMPRPLSETSETSREKELFRFARGHGDYLSARRTSPAAVSQRDLRMLLPYWPRQGVSQEVALLNASGEAGTSHLSDMEAQARLFAQERSSTRSPRPSFSSAAKSHQHSSRHGDRSGKSAVDEVDEIVEFHSAVSPPANHKKWKSSRSALEDPHYFGGSGMPDVTASSGHAPDSLYDDGHPTRLAAEPGAWPADGSADKHDDDGIERPDVSSASFRASRLVDEIYPTSASQDDDHEQDWPTHEGRCDHHRRGSSWSHRGRRRLRSEVKLRLSIRRAQNEFWSDLALLEAEQEEEERLTKEKLAIEAASAKAAATEADKKRRERTSRAEKRVQALKGGKNSGAGGAGKKLTLADLRARTAAAFQGGGTANDSSSTAPVPPPVQVPSGSPPGLGLSQQDTSPPRSMSTAAKSVCYERSLQTCEAPSGPFLFRCDSSTTRELAAARLKLQAVLSKPFDDVAEDLDLPCLTQETRATWDKGVADRQCVMIKAKAPMVWPEEDRPRAKFTAGTVSSAILQRMGQKVPENCNRAKDFIFSPWDDLSSPTARGDKARDASPHGDIRAGSIDPEREGKRIVSKAKAGPPAMTSDTTFAGTRQRSAQRGDMSGCSQSKATQPCPPTSPSLPSEVFLPFHDQHSASSAPSPSTTTSPQPPKTSPRMSRRKKANMNNIHHQLNSARWTTSPPTATASAQQSGAYMDSHQEGTSTQGRSLTSSALFPDEYICLFCEYALFYGTKPLLLKACRHRKKTVKCKAQAEDKKKRREGKVAGTVSGHNTGNHHHDHTCTQSRVSSGQNGEDLWICYVSSPSRACGIVCKLR</sequence>
<feature type="compositionally biased region" description="Basic and acidic residues" evidence="1">
    <location>
        <begin position="353"/>
        <end position="362"/>
    </location>
</feature>
<feature type="compositionally biased region" description="Basic and acidic residues" evidence="1">
    <location>
        <begin position="82"/>
        <end position="91"/>
    </location>
</feature>
<dbReference type="Proteomes" id="UP000245942">
    <property type="component" value="Unassembled WGS sequence"/>
</dbReference>
<feature type="compositionally biased region" description="Polar residues" evidence="1">
    <location>
        <begin position="700"/>
        <end position="713"/>
    </location>
</feature>
<accession>A0A316U1W3</accession>
<name>A0A316U1W3_9BASI</name>
<reference evidence="2 3" key="1">
    <citation type="journal article" date="2018" name="Mol. Biol. Evol.">
        <title>Broad Genomic Sampling Reveals a Smut Pathogenic Ancestry of the Fungal Clade Ustilaginomycotina.</title>
        <authorList>
            <person name="Kijpornyongpan T."/>
            <person name="Mondo S.J."/>
            <person name="Barry K."/>
            <person name="Sandor L."/>
            <person name="Lee J."/>
            <person name="Lipzen A."/>
            <person name="Pangilinan J."/>
            <person name="LaButti K."/>
            <person name="Hainaut M."/>
            <person name="Henrissat B."/>
            <person name="Grigoriev I.V."/>
            <person name="Spatafora J.W."/>
            <person name="Aime M.C."/>
        </authorList>
    </citation>
    <scope>NUCLEOTIDE SEQUENCE [LARGE SCALE GENOMIC DNA]</scope>
    <source>
        <strain evidence="2 3">MCA 4718</strain>
    </source>
</reference>
<feature type="compositionally biased region" description="Basic and acidic residues" evidence="1">
    <location>
        <begin position="312"/>
        <end position="322"/>
    </location>
</feature>
<proteinExistence type="predicted"/>
<keyword evidence="3" id="KW-1185">Reference proteome</keyword>
<dbReference type="GeneID" id="37016780"/>
<feature type="region of interest" description="Disordered" evidence="1">
    <location>
        <begin position="25"/>
        <end position="131"/>
    </location>
</feature>
<feature type="region of interest" description="Disordered" evidence="1">
    <location>
        <begin position="270"/>
        <end position="322"/>
    </location>
</feature>
<feature type="compositionally biased region" description="Polar residues" evidence="1">
    <location>
        <begin position="513"/>
        <end position="523"/>
    </location>
</feature>
<organism evidence="2 3">
    <name type="scientific">Pseudomicrostroma glucosiphilum</name>
    <dbReference type="NCBI Taxonomy" id="1684307"/>
    <lineage>
        <taxon>Eukaryota</taxon>
        <taxon>Fungi</taxon>
        <taxon>Dikarya</taxon>
        <taxon>Basidiomycota</taxon>
        <taxon>Ustilaginomycotina</taxon>
        <taxon>Exobasidiomycetes</taxon>
        <taxon>Microstromatales</taxon>
        <taxon>Microstromatales incertae sedis</taxon>
        <taxon>Pseudomicrostroma</taxon>
    </lineage>
</organism>
<dbReference type="AlphaFoldDB" id="A0A316U1W3"/>